<protein>
    <recommendedName>
        <fullName evidence="3">F-box domain-containing protein</fullName>
    </recommendedName>
</protein>
<proteinExistence type="predicted"/>
<accession>A0AAD7JG84</accession>
<evidence type="ECO:0000313" key="1">
    <source>
        <dbReference type="EMBL" id="KAJ7763115.1"/>
    </source>
</evidence>
<evidence type="ECO:0008006" key="3">
    <source>
        <dbReference type="Google" id="ProtNLM"/>
    </source>
</evidence>
<keyword evidence="2" id="KW-1185">Reference proteome</keyword>
<comment type="caution">
    <text evidence="1">The sequence shown here is derived from an EMBL/GenBank/DDBJ whole genome shotgun (WGS) entry which is preliminary data.</text>
</comment>
<dbReference type="Proteomes" id="UP001215280">
    <property type="component" value="Unassembled WGS sequence"/>
</dbReference>
<reference evidence="1" key="1">
    <citation type="submission" date="2023-03" db="EMBL/GenBank/DDBJ databases">
        <title>Massive genome expansion in bonnet fungi (Mycena s.s.) driven by repeated elements and novel gene families across ecological guilds.</title>
        <authorList>
            <consortium name="Lawrence Berkeley National Laboratory"/>
            <person name="Harder C.B."/>
            <person name="Miyauchi S."/>
            <person name="Viragh M."/>
            <person name="Kuo A."/>
            <person name="Thoen E."/>
            <person name="Andreopoulos B."/>
            <person name="Lu D."/>
            <person name="Skrede I."/>
            <person name="Drula E."/>
            <person name="Henrissat B."/>
            <person name="Morin E."/>
            <person name="Kohler A."/>
            <person name="Barry K."/>
            <person name="LaButti K."/>
            <person name="Morin E."/>
            <person name="Salamov A."/>
            <person name="Lipzen A."/>
            <person name="Mereny Z."/>
            <person name="Hegedus B."/>
            <person name="Baldrian P."/>
            <person name="Stursova M."/>
            <person name="Weitz H."/>
            <person name="Taylor A."/>
            <person name="Grigoriev I.V."/>
            <person name="Nagy L.G."/>
            <person name="Martin F."/>
            <person name="Kauserud H."/>
        </authorList>
    </citation>
    <scope>NUCLEOTIDE SEQUENCE</scope>
    <source>
        <strain evidence="1">CBHHK188m</strain>
    </source>
</reference>
<gene>
    <name evidence="1" type="ORF">DFH07DRAFT_1018542</name>
</gene>
<dbReference type="AlphaFoldDB" id="A0AAD7JG84"/>
<dbReference type="EMBL" id="JARJLG010000041">
    <property type="protein sequence ID" value="KAJ7763115.1"/>
    <property type="molecule type" value="Genomic_DNA"/>
</dbReference>
<evidence type="ECO:0000313" key="2">
    <source>
        <dbReference type="Proteomes" id="UP001215280"/>
    </source>
</evidence>
<sequence length="192" mass="21767">MRATRRGGAVRLRSHPGTRHHMLLNSNETQLGSNLHLLNSVLSKTGRRLAYLDDEIARLRDRLVQLEEERASVSSFDDWNLGIISPLRWMPPEVLWKIFSWTLPSIQVALRATCDLSHSPWVLTQISGHWRAISLSAPSLWSLLVLNYPYYDEIGSPHSSASPFPLLMVKAQIQRAGKLHIRFYASEGMDSG</sequence>
<organism evidence="1 2">
    <name type="scientific">Mycena maculata</name>
    <dbReference type="NCBI Taxonomy" id="230809"/>
    <lineage>
        <taxon>Eukaryota</taxon>
        <taxon>Fungi</taxon>
        <taxon>Dikarya</taxon>
        <taxon>Basidiomycota</taxon>
        <taxon>Agaricomycotina</taxon>
        <taxon>Agaricomycetes</taxon>
        <taxon>Agaricomycetidae</taxon>
        <taxon>Agaricales</taxon>
        <taxon>Marasmiineae</taxon>
        <taxon>Mycenaceae</taxon>
        <taxon>Mycena</taxon>
    </lineage>
</organism>
<name>A0AAD7JG84_9AGAR</name>